<feature type="compositionally biased region" description="Basic and acidic residues" evidence="1">
    <location>
        <begin position="185"/>
        <end position="200"/>
    </location>
</feature>
<reference evidence="2 3" key="1">
    <citation type="journal article" date="2019" name="Emerg. Microbes Infect.">
        <title>Comprehensive subspecies identification of 175 nontuberculous mycobacteria species based on 7547 genomic profiles.</title>
        <authorList>
            <person name="Matsumoto Y."/>
            <person name="Kinjo T."/>
            <person name="Motooka D."/>
            <person name="Nabeya D."/>
            <person name="Jung N."/>
            <person name="Uechi K."/>
            <person name="Horii T."/>
            <person name="Iida T."/>
            <person name="Fujita J."/>
            <person name="Nakamura S."/>
        </authorList>
    </citation>
    <scope>NUCLEOTIDE SEQUENCE [LARGE SCALE GENOMIC DNA]</scope>
    <source>
        <strain evidence="2 3">JCM 12688</strain>
    </source>
</reference>
<organism evidence="2 3">
    <name type="scientific">Mycolicibacterium gadium</name>
    <name type="common">Mycobacterium gadium</name>
    <dbReference type="NCBI Taxonomy" id="1794"/>
    <lineage>
        <taxon>Bacteria</taxon>
        <taxon>Bacillati</taxon>
        <taxon>Actinomycetota</taxon>
        <taxon>Actinomycetes</taxon>
        <taxon>Mycobacteriales</taxon>
        <taxon>Mycobacteriaceae</taxon>
        <taxon>Mycolicibacterium</taxon>
    </lineage>
</organism>
<protein>
    <recommendedName>
        <fullName evidence="4">SnoaL-like domain-containing protein</fullName>
    </recommendedName>
</protein>
<dbReference type="Proteomes" id="UP000466187">
    <property type="component" value="Chromosome"/>
</dbReference>
<name>A0A7I7WTA6_MYCGU</name>
<feature type="region of interest" description="Disordered" evidence="1">
    <location>
        <begin position="142"/>
        <end position="200"/>
    </location>
</feature>
<proteinExistence type="predicted"/>
<gene>
    <name evidence="2" type="ORF">MGAD_43300</name>
</gene>
<dbReference type="Gene3D" id="3.10.450.50">
    <property type="match status" value="1"/>
</dbReference>
<dbReference type="KEGG" id="mgad:MGAD_43300"/>
<feature type="region of interest" description="Disordered" evidence="1">
    <location>
        <begin position="107"/>
        <end position="130"/>
    </location>
</feature>
<dbReference type="AlphaFoldDB" id="A0A7I7WTA6"/>
<dbReference type="SUPFAM" id="SSF54427">
    <property type="entry name" value="NTF2-like"/>
    <property type="match status" value="1"/>
</dbReference>
<evidence type="ECO:0000313" key="3">
    <source>
        <dbReference type="Proteomes" id="UP000466187"/>
    </source>
</evidence>
<sequence>MVVKVLGAEEILRAVLDPWRDGIDAHDPDRVAGVFTDDAIFQGLRPYSVGPQGVFEYYDAQPPGMTVQYRILESRRLGADVALGYLAADFAFRDRDTVHLNIGSSSSARARTGTSRRIRRARQPVGSTRRNGYGLLHEQWATSSSHHRRRVRGVVLRPSPRPGRRGRHPAGPRSVPCVPAVALPVRDRNVEHRPDQSIAA</sequence>
<evidence type="ECO:0008006" key="4">
    <source>
        <dbReference type="Google" id="ProtNLM"/>
    </source>
</evidence>
<accession>A0A7I7WTA6</accession>
<dbReference type="EMBL" id="AP022608">
    <property type="protein sequence ID" value="BBZ19995.1"/>
    <property type="molecule type" value="Genomic_DNA"/>
</dbReference>
<dbReference type="InterPro" id="IPR032710">
    <property type="entry name" value="NTF2-like_dom_sf"/>
</dbReference>
<evidence type="ECO:0000313" key="2">
    <source>
        <dbReference type="EMBL" id="BBZ19995.1"/>
    </source>
</evidence>
<evidence type="ECO:0000256" key="1">
    <source>
        <dbReference type="SAM" id="MobiDB-lite"/>
    </source>
</evidence>